<name>A0A0N0P6X9_LEPSE</name>
<feature type="compositionally biased region" description="Low complexity" evidence="1">
    <location>
        <begin position="19"/>
        <end position="36"/>
    </location>
</feature>
<evidence type="ECO:0000256" key="1">
    <source>
        <dbReference type="SAM" id="MobiDB-lite"/>
    </source>
</evidence>
<sequence>MEFERVPGRKAPGVPPPTSAARSLPSAEPSSSIAPSIRHDACTRTDSASARDHALVNFYKDPAAASEERLRQRWATLVQREDQLSAAEQSFAQSVAEWETQRRLWEANFTERLIALEAREAKLGSASHV</sequence>
<organism evidence="2 3">
    <name type="scientific">Leptomonas seymouri</name>
    <dbReference type="NCBI Taxonomy" id="5684"/>
    <lineage>
        <taxon>Eukaryota</taxon>
        <taxon>Discoba</taxon>
        <taxon>Euglenozoa</taxon>
        <taxon>Kinetoplastea</taxon>
        <taxon>Metakinetoplastina</taxon>
        <taxon>Trypanosomatida</taxon>
        <taxon>Trypanosomatidae</taxon>
        <taxon>Leishmaniinae</taxon>
        <taxon>Leptomonas</taxon>
    </lineage>
</organism>
<gene>
    <name evidence="2" type="ORF">ABL78_3235</name>
</gene>
<proteinExistence type="predicted"/>
<dbReference type="VEuPathDB" id="TriTrypDB:Lsey_0077_0240"/>
<dbReference type="Proteomes" id="UP000038009">
    <property type="component" value="Unassembled WGS sequence"/>
</dbReference>
<dbReference type="AlphaFoldDB" id="A0A0N0P6X9"/>
<protein>
    <submittedName>
        <fullName evidence="2">Uncharacterized protein</fullName>
    </submittedName>
</protein>
<reference evidence="2 3" key="1">
    <citation type="journal article" date="2015" name="PLoS Pathog.">
        <title>Leptomonas seymouri: Adaptations to the Dixenous Life Cycle Analyzed by Genome Sequencing, Transcriptome Profiling and Co-infection with Leishmania donovani.</title>
        <authorList>
            <person name="Kraeva N."/>
            <person name="Butenko A."/>
            <person name="Hlavacova J."/>
            <person name="Kostygov A."/>
            <person name="Myskova J."/>
            <person name="Grybchuk D."/>
            <person name="Lestinova T."/>
            <person name="Votypka J."/>
            <person name="Volf P."/>
            <person name="Opperdoes F."/>
            <person name="Flegontov P."/>
            <person name="Lukes J."/>
            <person name="Yurchenko V."/>
        </authorList>
    </citation>
    <scope>NUCLEOTIDE SEQUENCE [LARGE SCALE GENOMIC DNA]</scope>
    <source>
        <strain evidence="2 3">ATCC 30220</strain>
    </source>
</reference>
<evidence type="ECO:0000313" key="3">
    <source>
        <dbReference type="Proteomes" id="UP000038009"/>
    </source>
</evidence>
<comment type="caution">
    <text evidence="2">The sequence shown here is derived from an EMBL/GenBank/DDBJ whole genome shotgun (WGS) entry which is preliminary data.</text>
</comment>
<accession>A0A0N0P6X9</accession>
<dbReference type="EMBL" id="LJSK01000077">
    <property type="protein sequence ID" value="KPI87697.1"/>
    <property type="molecule type" value="Genomic_DNA"/>
</dbReference>
<feature type="region of interest" description="Disordered" evidence="1">
    <location>
        <begin position="1"/>
        <end position="45"/>
    </location>
</feature>
<evidence type="ECO:0000313" key="2">
    <source>
        <dbReference type="EMBL" id="KPI87697.1"/>
    </source>
</evidence>
<keyword evidence="3" id="KW-1185">Reference proteome</keyword>